<keyword evidence="2" id="KW-1185">Reference proteome</keyword>
<organism evidence="1 2">
    <name type="scientific">Rhodocollybia butyracea</name>
    <dbReference type="NCBI Taxonomy" id="206335"/>
    <lineage>
        <taxon>Eukaryota</taxon>
        <taxon>Fungi</taxon>
        <taxon>Dikarya</taxon>
        <taxon>Basidiomycota</taxon>
        <taxon>Agaricomycotina</taxon>
        <taxon>Agaricomycetes</taxon>
        <taxon>Agaricomycetidae</taxon>
        <taxon>Agaricales</taxon>
        <taxon>Marasmiineae</taxon>
        <taxon>Omphalotaceae</taxon>
        <taxon>Rhodocollybia</taxon>
    </lineage>
</organism>
<dbReference type="Proteomes" id="UP000772434">
    <property type="component" value="Unassembled WGS sequence"/>
</dbReference>
<proteinExistence type="predicted"/>
<dbReference type="OrthoDB" id="3184970at2759"/>
<protein>
    <recommendedName>
        <fullName evidence="3">BTB domain-containing protein</fullName>
    </recommendedName>
</protein>
<evidence type="ECO:0000313" key="1">
    <source>
        <dbReference type="EMBL" id="KAF9074205.1"/>
    </source>
</evidence>
<evidence type="ECO:0000313" key="2">
    <source>
        <dbReference type="Proteomes" id="UP000772434"/>
    </source>
</evidence>
<dbReference type="EMBL" id="JADNRY010000014">
    <property type="protein sequence ID" value="KAF9074205.1"/>
    <property type="molecule type" value="Genomic_DNA"/>
</dbReference>
<dbReference type="AlphaFoldDB" id="A0A9P5UBK1"/>
<evidence type="ECO:0008006" key="3">
    <source>
        <dbReference type="Google" id="ProtNLM"/>
    </source>
</evidence>
<reference evidence="1" key="1">
    <citation type="submission" date="2020-11" db="EMBL/GenBank/DDBJ databases">
        <authorList>
            <consortium name="DOE Joint Genome Institute"/>
            <person name="Ahrendt S."/>
            <person name="Riley R."/>
            <person name="Andreopoulos W."/>
            <person name="Labutti K."/>
            <person name="Pangilinan J."/>
            <person name="Ruiz-Duenas F.J."/>
            <person name="Barrasa J.M."/>
            <person name="Sanchez-Garcia M."/>
            <person name="Camarero S."/>
            <person name="Miyauchi S."/>
            <person name="Serrano A."/>
            <person name="Linde D."/>
            <person name="Babiker R."/>
            <person name="Drula E."/>
            <person name="Ayuso-Fernandez I."/>
            <person name="Pacheco R."/>
            <person name="Padilla G."/>
            <person name="Ferreira P."/>
            <person name="Barriuso J."/>
            <person name="Kellner H."/>
            <person name="Castanera R."/>
            <person name="Alfaro M."/>
            <person name="Ramirez L."/>
            <person name="Pisabarro A.G."/>
            <person name="Kuo A."/>
            <person name="Tritt A."/>
            <person name="Lipzen A."/>
            <person name="He G."/>
            <person name="Yan M."/>
            <person name="Ng V."/>
            <person name="Cullen D."/>
            <person name="Martin F."/>
            <person name="Rosso M.-N."/>
            <person name="Henrissat B."/>
            <person name="Hibbett D."/>
            <person name="Martinez A.T."/>
            <person name="Grigoriev I.V."/>
        </authorList>
    </citation>
    <scope>NUCLEOTIDE SEQUENCE</scope>
    <source>
        <strain evidence="1">AH 40177</strain>
    </source>
</reference>
<accession>A0A9P5UBK1</accession>
<comment type="caution">
    <text evidence="1">The sequence shown here is derived from an EMBL/GenBank/DDBJ whole genome shotgun (WGS) entry which is preliminary data.</text>
</comment>
<name>A0A9P5UBK1_9AGAR</name>
<gene>
    <name evidence="1" type="ORF">BDP27DRAFT_223862</name>
</gene>
<sequence length="171" mass="18797">MITPKSSESCSLAVDVVLQSSDGEQLGAHSKNLELYSDAFPAAGSTMPPDGDIVELTENAETLRLMLRFTHNMTPPDLSALDLQTLFMFGETVSLKYGIQYASQSVSQEVNRRIDAHPLEILAYKTKVSDLSMIDDVARKTMAIPVEKVATVLVDIRPFALGCYTEKNGRR</sequence>